<evidence type="ECO:0000256" key="7">
    <source>
        <dbReference type="RuleBase" id="RU000304"/>
    </source>
</evidence>
<dbReference type="InterPro" id="IPR008271">
    <property type="entry name" value="Ser/Thr_kinase_AS"/>
</dbReference>
<dbReference type="InterPro" id="IPR017441">
    <property type="entry name" value="Protein_kinase_ATP_BS"/>
</dbReference>
<evidence type="ECO:0000313" key="10">
    <source>
        <dbReference type="EMBL" id="KAK3930179.1"/>
    </source>
</evidence>
<evidence type="ECO:0000256" key="8">
    <source>
        <dbReference type="SAM" id="MobiDB-lite"/>
    </source>
</evidence>
<feature type="non-terminal residue" evidence="10">
    <location>
        <position position="1"/>
    </location>
</feature>
<feature type="domain" description="Protein kinase" evidence="9">
    <location>
        <begin position="40"/>
        <end position="324"/>
    </location>
</feature>
<dbReference type="GO" id="GO:0004674">
    <property type="term" value="F:protein serine/threonine kinase activity"/>
    <property type="evidence" value="ECO:0007669"/>
    <property type="project" value="UniProtKB-KW"/>
</dbReference>
<reference evidence="10" key="2">
    <citation type="journal article" date="2023" name="BMC Genomics">
        <title>Pest status, molecular evolution, and epigenetic factors derived from the genome assembly of Frankliniella fusca, a thysanopteran phytovirus vector.</title>
        <authorList>
            <person name="Catto M.A."/>
            <person name="Labadie P.E."/>
            <person name="Jacobson A.L."/>
            <person name="Kennedy G.G."/>
            <person name="Srinivasan R."/>
            <person name="Hunt B.G."/>
        </authorList>
    </citation>
    <scope>NUCLEOTIDE SEQUENCE</scope>
    <source>
        <strain evidence="10">PL_HMW_Pooled</strain>
    </source>
</reference>
<name>A0AAE1HZ04_9NEOP</name>
<feature type="binding site" evidence="6">
    <location>
        <position position="70"/>
    </location>
    <ligand>
        <name>ATP</name>
        <dbReference type="ChEBI" id="CHEBI:30616"/>
    </ligand>
</feature>
<accession>A0AAE1HZ04</accession>
<dbReference type="AlphaFoldDB" id="A0AAE1HZ04"/>
<evidence type="ECO:0000256" key="4">
    <source>
        <dbReference type="ARBA" id="ARBA00022777"/>
    </source>
</evidence>
<keyword evidence="3 6" id="KW-0547">Nucleotide-binding</keyword>
<keyword evidence="1 7" id="KW-0723">Serine/threonine-protein kinase</keyword>
<dbReference type="EMBL" id="JAHWGI010001411">
    <property type="protein sequence ID" value="KAK3930179.1"/>
    <property type="molecule type" value="Genomic_DNA"/>
</dbReference>
<evidence type="ECO:0000259" key="9">
    <source>
        <dbReference type="PROSITE" id="PS50011"/>
    </source>
</evidence>
<dbReference type="Gene3D" id="3.30.200.20">
    <property type="entry name" value="Phosphorylase Kinase, domain 1"/>
    <property type="match status" value="1"/>
</dbReference>
<reference evidence="10" key="1">
    <citation type="submission" date="2021-07" db="EMBL/GenBank/DDBJ databases">
        <authorList>
            <person name="Catto M.A."/>
            <person name="Jacobson A."/>
            <person name="Kennedy G."/>
            <person name="Labadie P."/>
            <person name="Hunt B.G."/>
            <person name="Srinivasan R."/>
        </authorList>
    </citation>
    <scope>NUCLEOTIDE SEQUENCE</scope>
    <source>
        <strain evidence="10">PL_HMW_Pooled</strain>
        <tissue evidence="10">Head</tissue>
    </source>
</reference>
<keyword evidence="4 10" id="KW-0418">Kinase</keyword>
<dbReference type="Proteomes" id="UP001219518">
    <property type="component" value="Unassembled WGS sequence"/>
</dbReference>
<dbReference type="SMART" id="SM00220">
    <property type="entry name" value="S_TKc"/>
    <property type="match status" value="1"/>
</dbReference>
<evidence type="ECO:0000256" key="6">
    <source>
        <dbReference type="PROSITE-ProRule" id="PRU10141"/>
    </source>
</evidence>
<evidence type="ECO:0000256" key="3">
    <source>
        <dbReference type="ARBA" id="ARBA00022741"/>
    </source>
</evidence>
<keyword evidence="5 6" id="KW-0067">ATP-binding</keyword>
<dbReference type="SUPFAM" id="SSF56112">
    <property type="entry name" value="Protein kinase-like (PK-like)"/>
    <property type="match status" value="1"/>
</dbReference>
<dbReference type="InterPro" id="IPR000719">
    <property type="entry name" value="Prot_kinase_dom"/>
</dbReference>
<comment type="similarity">
    <text evidence="7">Belongs to the protein kinase superfamily.</text>
</comment>
<dbReference type="PROSITE" id="PS00107">
    <property type="entry name" value="PROTEIN_KINASE_ATP"/>
    <property type="match status" value="1"/>
</dbReference>
<evidence type="ECO:0000313" key="11">
    <source>
        <dbReference type="Proteomes" id="UP001219518"/>
    </source>
</evidence>
<dbReference type="InterPro" id="IPR011009">
    <property type="entry name" value="Kinase-like_dom_sf"/>
</dbReference>
<dbReference type="PROSITE" id="PS00108">
    <property type="entry name" value="PROTEIN_KINASE_ST"/>
    <property type="match status" value="1"/>
</dbReference>
<evidence type="ECO:0000256" key="2">
    <source>
        <dbReference type="ARBA" id="ARBA00022679"/>
    </source>
</evidence>
<dbReference type="PROSITE" id="PS50011">
    <property type="entry name" value="PROTEIN_KINASE_DOM"/>
    <property type="match status" value="1"/>
</dbReference>
<dbReference type="InterPro" id="IPR050117">
    <property type="entry name" value="MAPK"/>
</dbReference>
<dbReference type="PANTHER" id="PTHR24055">
    <property type="entry name" value="MITOGEN-ACTIVATED PROTEIN KINASE"/>
    <property type="match status" value="1"/>
</dbReference>
<keyword evidence="11" id="KW-1185">Reference proteome</keyword>
<protein>
    <submittedName>
        <fullName evidence="10">MAPK/MAK/MRK overlapping kinase</fullName>
    </submittedName>
</protein>
<evidence type="ECO:0000256" key="1">
    <source>
        <dbReference type="ARBA" id="ARBA00022527"/>
    </source>
</evidence>
<feature type="non-terminal residue" evidence="10">
    <location>
        <position position="438"/>
    </location>
</feature>
<feature type="region of interest" description="Disordered" evidence="8">
    <location>
        <begin position="358"/>
        <end position="394"/>
    </location>
</feature>
<keyword evidence="2" id="KW-0808">Transferase</keyword>
<dbReference type="Gene3D" id="1.10.510.10">
    <property type="entry name" value="Transferase(Phosphotransferase) domain 1"/>
    <property type="match status" value="1"/>
</dbReference>
<gene>
    <name evidence="10" type="ORF">KUF71_004913</name>
</gene>
<comment type="caution">
    <text evidence="10">The sequence shown here is derived from an EMBL/GenBank/DDBJ whole genome shotgun (WGS) entry which is preliminary data.</text>
</comment>
<dbReference type="Pfam" id="PF00069">
    <property type="entry name" value="Pkinase"/>
    <property type="match status" value="1"/>
</dbReference>
<sequence>VLLGVACSPRRSPPPAGRPRWPSLGHGAARSMAASFYTKYEVLCKIGEGSFSEVLKCQDRCTGQLFAAKKLRSAYRSLLDAANIPEAVAARKLKPHPNVLHLLEQHFDATTGCVTLIFELMEKSLYDLLKSRARTLPEARVRSFLYQLLQGCEHLHNNGIFHRDVKPENILVKGDCVKLGDLGSIRGSYSKPPYTEYISTRWYRSPECLLTTGFYGPKMDVWAAGCVFYEMLTLKPLFPGSDEINQLAKIHAVLGTPHPRVFEKLRRHWLQSRPLPSFPSTPGCGLLGLVPALGEGGRDLLRLMLIYDPDQRANTRRLLRHSYFADLRECMSSAASSVSSVCTRRSSLQRALSRDPVLRSSVYPGSGSGSGSTAGTTVNSGGDRARDVPRNCASKVPSRIPMRRGCSALHQTAPPGVVPLGYGPGQGQRSCSTRYVVC</sequence>
<organism evidence="10 11">
    <name type="scientific">Frankliniella fusca</name>
    <dbReference type="NCBI Taxonomy" id="407009"/>
    <lineage>
        <taxon>Eukaryota</taxon>
        <taxon>Metazoa</taxon>
        <taxon>Ecdysozoa</taxon>
        <taxon>Arthropoda</taxon>
        <taxon>Hexapoda</taxon>
        <taxon>Insecta</taxon>
        <taxon>Pterygota</taxon>
        <taxon>Neoptera</taxon>
        <taxon>Paraneoptera</taxon>
        <taxon>Thysanoptera</taxon>
        <taxon>Terebrantia</taxon>
        <taxon>Thripoidea</taxon>
        <taxon>Thripidae</taxon>
        <taxon>Frankliniella</taxon>
    </lineage>
</organism>
<feature type="compositionally biased region" description="Low complexity" evidence="8">
    <location>
        <begin position="373"/>
        <end position="382"/>
    </location>
</feature>
<evidence type="ECO:0000256" key="5">
    <source>
        <dbReference type="ARBA" id="ARBA00022840"/>
    </source>
</evidence>
<dbReference type="GO" id="GO:0005524">
    <property type="term" value="F:ATP binding"/>
    <property type="evidence" value="ECO:0007669"/>
    <property type="project" value="UniProtKB-UniRule"/>
</dbReference>
<proteinExistence type="inferred from homology"/>
<dbReference type="FunFam" id="1.10.510.10:FF:000624">
    <property type="entry name" value="Mitogen-activated protein kinase"/>
    <property type="match status" value="1"/>
</dbReference>